<name>A0AAP0KDW8_9MAGN</name>
<proteinExistence type="predicted"/>
<dbReference type="PANTHER" id="PTHR33492:SF4">
    <property type="entry name" value="OS02G0174300 PROTEIN"/>
    <property type="match status" value="1"/>
</dbReference>
<reference evidence="2 3" key="1">
    <citation type="submission" date="2024-01" db="EMBL/GenBank/DDBJ databases">
        <title>Genome assemblies of Stephania.</title>
        <authorList>
            <person name="Yang L."/>
        </authorList>
    </citation>
    <scope>NUCLEOTIDE SEQUENCE [LARGE SCALE GENOMIC DNA]</scope>
    <source>
        <strain evidence="2">YNDBR</strain>
        <tissue evidence="2">Leaf</tissue>
    </source>
</reference>
<organism evidence="2 3">
    <name type="scientific">Stephania yunnanensis</name>
    <dbReference type="NCBI Taxonomy" id="152371"/>
    <lineage>
        <taxon>Eukaryota</taxon>
        <taxon>Viridiplantae</taxon>
        <taxon>Streptophyta</taxon>
        <taxon>Embryophyta</taxon>
        <taxon>Tracheophyta</taxon>
        <taxon>Spermatophyta</taxon>
        <taxon>Magnoliopsida</taxon>
        <taxon>Ranunculales</taxon>
        <taxon>Menispermaceae</taxon>
        <taxon>Menispermoideae</taxon>
        <taxon>Cissampelideae</taxon>
        <taxon>Stephania</taxon>
    </lineage>
</organism>
<dbReference type="EMBL" id="JBBNAF010000004">
    <property type="protein sequence ID" value="KAK9150808.1"/>
    <property type="molecule type" value="Genomic_DNA"/>
</dbReference>
<dbReference type="Proteomes" id="UP001420932">
    <property type="component" value="Unassembled WGS sequence"/>
</dbReference>
<accession>A0AAP0KDW8</accession>
<dbReference type="InterPro" id="IPR001005">
    <property type="entry name" value="SANT/Myb"/>
</dbReference>
<feature type="domain" description="Myb-like" evidence="1">
    <location>
        <begin position="19"/>
        <end position="75"/>
    </location>
</feature>
<dbReference type="Gene3D" id="1.10.10.60">
    <property type="entry name" value="Homeodomain-like"/>
    <property type="match status" value="1"/>
</dbReference>
<sequence>MEQEGVSCRLTRSRAAPDWTIQEMRVLVGEISAIESEFMKALSSFQKWKIIAGNCSALGVVRSLNQCRDKWNAMLAEYKVIKEWEMSQSEIDAYWSLEHGKKLECGLPLFFDRELFRLIAQHVRAQEDLSTTDTNSDSDLNSLGDSGIMKKRRVESSNQRGVTTEEVKSYRKKTEGVQEMAMKLQENVNLIHSIIRGDIAKGKDSVIDRRGWNQTQFKRRQGVELIKVLENLVGSLDQLLVLIKETK</sequence>
<dbReference type="PANTHER" id="PTHR33492">
    <property type="entry name" value="OSJNBA0043A12.37 PROTEIN-RELATED"/>
    <property type="match status" value="1"/>
</dbReference>
<dbReference type="PROSITE" id="PS50090">
    <property type="entry name" value="MYB_LIKE"/>
    <property type="match status" value="1"/>
</dbReference>
<comment type="caution">
    <text evidence="2">The sequence shown here is derived from an EMBL/GenBank/DDBJ whole genome shotgun (WGS) entry which is preliminary data.</text>
</comment>
<protein>
    <recommendedName>
        <fullName evidence="1">Myb-like domain-containing protein</fullName>
    </recommendedName>
</protein>
<dbReference type="Pfam" id="PF13837">
    <property type="entry name" value="Myb_DNA-bind_4"/>
    <property type="match status" value="1"/>
</dbReference>
<dbReference type="AlphaFoldDB" id="A0AAP0KDW8"/>
<keyword evidence="3" id="KW-1185">Reference proteome</keyword>
<evidence type="ECO:0000313" key="2">
    <source>
        <dbReference type="EMBL" id="KAK9150808.1"/>
    </source>
</evidence>
<evidence type="ECO:0000259" key="1">
    <source>
        <dbReference type="PROSITE" id="PS50090"/>
    </source>
</evidence>
<dbReference type="InterPro" id="IPR044822">
    <property type="entry name" value="Myb_DNA-bind_4"/>
</dbReference>
<gene>
    <name evidence="2" type="ORF">Syun_009117</name>
</gene>
<evidence type="ECO:0000313" key="3">
    <source>
        <dbReference type="Proteomes" id="UP001420932"/>
    </source>
</evidence>